<organism evidence="13 14">
    <name type="scientific">Kurthia populi</name>
    <dbReference type="NCBI Taxonomy" id="1562132"/>
    <lineage>
        <taxon>Bacteria</taxon>
        <taxon>Bacillati</taxon>
        <taxon>Bacillota</taxon>
        <taxon>Bacilli</taxon>
        <taxon>Bacillales</taxon>
        <taxon>Caryophanaceae</taxon>
        <taxon>Kurthia</taxon>
    </lineage>
</organism>
<evidence type="ECO:0000313" key="13">
    <source>
        <dbReference type="EMBL" id="MFD2867016.1"/>
    </source>
</evidence>
<dbReference type="InterPro" id="IPR003594">
    <property type="entry name" value="HATPase_dom"/>
</dbReference>
<dbReference type="InterPro" id="IPR003661">
    <property type="entry name" value="HisK_dim/P_dom"/>
</dbReference>
<dbReference type="GO" id="GO:0005524">
    <property type="term" value="F:ATP binding"/>
    <property type="evidence" value="ECO:0007669"/>
    <property type="project" value="UniProtKB-KW"/>
</dbReference>
<keyword evidence="8 13" id="KW-0067">ATP-binding</keyword>
<comment type="caution">
    <text evidence="13">The sequence shown here is derived from an EMBL/GenBank/DDBJ whole genome shotgun (WGS) entry which is preliminary data.</text>
</comment>
<evidence type="ECO:0000256" key="11">
    <source>
        <dbReference type="SAM" id="Phobius"/>
    </source>
</evidence>
<dbReference type="Pfam" id="PF00512">
    <property type="entry name" value="HisKA"/>
    <property type="match status" value="1"/>
</dbReference>
<evidence type="ECO:0000313" key="14">
    <source>
        <dbReference type="Proteomes" id="UP001597568"/>
    </source>
</evidence>
<dbReference type="InterPro" id="IPR036890">
    <property type="entry name" value="HATPase_C_sf"/>
</dbReference>
<accession>A0ABW5XWB7</accession>
<evidence type="ECO:0000256" key="10">
    <source>
        <dbReference type="SAM" id="Coils"/>
    </source>
</evidence>
<keyword evidence="14" id="KW-1185">Reference proteome</keyword>
<dbReference type="InterPro" id="IPR050351">
    <property type="entry name" value="BphY/WalK/GraS-like"/>
</dbReference>
<dbReference type="Gene3D" id="1.10.287.130">
    <property type="match status" value="1"/>
</dbReference>
<dbReference type="InterPro" id="IPR036097">
    <property type="entry name" value="HisK_dim/P_sf"/>
</dbReference>
<dbReference type="PRINTS" id="PR00344">
    <property type="entry name" value="BCTRLSENSOR"/>
</dbReference>
<keyword evidence="6" id="KW-0547">Nucleotide-binding</keyword>
<name>A0ABW5XWB7_9BACL</name>
<keyword evidence="11" id="KW-0472">Membrane</keyword>
<evidence type="ECO:0000256" key="4">
    <source>
        <dbReference type="ARBA" id="ARBA00022553"/>
    </source>
</evidence>
<dbReference type="PROSITE" id="PS50109">
    <property type="entry name" value="HIS_KIN"/>
    <property type="match status" value="1"/>
</dbReference>
<evidence type="ECO:0000256" key="5">
    <source>
        <dbReference type="ARBA" id="ARBA00022679"/>
    </source>
</evidence>
<gene>
    <name evidence="13" type="ORF">ACFSY7_00480</name>
</gene>
<dbReference type="SUPFAM" id="SSF47384">
    <property type="entry name" value="Homodimeric domain of signal transducing histidine kinase"/>
    <property type="match status" value="1"/>
</dbReference>
<dbReference type="SMART" id="SM00388">
    <property type="entry name" value="HisKA"/>
    <property type="match status" value="1"/>
</dbReference>
<evidence type="ECO:0000256" key="6">
    <source>
        <dbReference type="ARBA" id="ARBA00022741"/>
    </source>
</evidence>
<evidence type="ECO:0000256" key="3">
    <source>
        <dbReference type="ARBA" id="ARBA00012438"/>
    </source>
</evidence>
<evidence type="ECO:0000256" key="8">
    <source>
        <dbReference type="ARBA" id="ARBA00022840"/>
    </source>
</evidence>
<proteinExistence type="predicted"/>
<dbReference type="SUPFAM" id="SSF55874">
    <property type="entry name" value="ATPase domain of HSP90 chaperone/DNA topoisomerase II/histidine kinase"/>
    <property type="match status" value="1"/>
</dbReference>
<dbReference type="InterPro" id="IPR004358">
    <property type="entry name" value="Sig_transdc_His_kin-like_C"/>
</dbReference>
<evidence type="ECO:0000256" key="1">
    <source>
        <dbReference type="ARBA" id="ARBA00000085"/>
    </source>
</evidence>
<keyword evidence="11" id="KW-0812">Transmembrane</keyword>
<comment type="catalytic activity">
    <reaction evidence="1">
        <text>ATP + protein L-histidine = ADP + protein N-phospho-L-histidine.</text>
        <dbReference type="EC" id="2.7.13.3"/>
    </reaction>
</comment>
<dbReference type="Pfam" id="PF02518">
    <property type="entry name" value="HATPase_c"/>
    <property type="match status" value="1"/>
</dbReference>
<dbReference type="CDD" id="cd00082">
    <property type="entry name" value="HisKA"/>
    <property type="match status" value="1"/>
</dbReference>
<dbReference type="Gene3D" id="3.30.565.10">
    <property type="entry name" value="Histidine kinase-like ATPase, C-terminal domain"/>
    <property type="match status" value="1"/>
</dbReference>
<dbReference type="Proteomes" id="UP001597568">
    <property type="component" value="Unassembled WGS sequence"/>
</dbReference>
<dbReference type="EMBL" id="JBHUOR010000003">
    <property type="protein sequence ID" value="MFD2867016.1"/>
    <property type="molecule type" value="Genomic_DNA"/>
</dbReference>
<sequence length="345" mass="38383">MKLVVKITILLTLFTFSTLIISMYILLHKAHKHFQMLDSSQNDALLAHFDMALRETASWTLLILFVVISIASFLLARMIIKPMHILQAFALKLVKGERYVSLPSMPNDAIGQLGCSLQTLDKTLAQYEQSRNEMTQNLAHEIRNPLATLKSQLSAFEDGLWEVTPARLSNCTAELDRLIGLVAELDQLNVINDPKFTIERKNQFIAPIIEKTAMLYAPICLSKKMELAIDVAPHLKGFVDEKRLTQILQNIFENAIHAVESDGRIQCYAKENGQSLCIIIADTGGGSPTPEKLFTRYVSSTSSSNKGLGLTITKALVEAHQGTIMMKNNDIGGMTCQIDLPRHSS</sequence>
<comment type="subcellular location">
    <subcellularLocation>
        <location evidence="2">Membrane</location>
    </subcellularLocation>
</comment>
<keyword evidence="10" id="KW-0175">Coiled coil</keyword>
<keyword evidence="5" id="KW-0808">Transferase</keyword>
<feature type="coiled-coil region" evidence="10">
    <location>
        <begin position="117"/>
        <end position="144"/>
    </location>
</feature>
<keyword evidence="11" id="KW-1133">Transmembrane helix</keyword>
<feature type="transmembrane region" description="Helical" evidence="11">
    <location>
        <begin position="56"/>
        <end position="76"/>
    </location>
</feature>
<keyword evidence="9" id="KW-0902">Two-component regulatory system</keyword>
<dbReference type="EC" id="2.7.13.3" evidence="3"/>
<evidence type="ECO:0000256" key="2">
    <source>
        <dbReference type="ARBA" id="ARBA00004370"/>
    </source>
</evidence>
<dbReference type="PANTHER" id="PTHR45453">
    <property type="entry name" value="PHOSPHATE REGULON SENSOR PROTEIN PHOR"/>
    <property type="match status" value="1"/>
</dbReference>
<dbReference type="PANTHER" id="PTHR45453:SF1">
    <property type="entry name" value="PHOSPHATE REGULON SENSOR PROTEIN PHOR"/>
    <property type="match status" value="1"/>
</dbReference>
<protein>
    <recommendedName>
        <fullName evidence="3">histidine kinase</fullName>
        <ecNumber evidence="3">2.7.13.3</ecNumber>
    </recommendedName>
</protein>
<keyword evidence="4" id="KW-0597">Phosphoprotein</keyword>
<evidence type="ECO:0000259" key="12">
    <source>
        <dbReference type="PROSITE" id="PS50109"/>
    </source>
</evidence>
<reference evidence="14" key="1">
    <citation type="journal article" date="2019" name="Int. J. Syst. Evol. Microbiol.">
        <title>The Global Catalogue of Microorganisms (GCM) 10K type strain sequencing project: providing services to taxonomists for standard genome sequencing and annotation.</title>
        <authorList>
            <consortium name="The Broad Institute Genomics Platform"/>
            <consortium name="The Broad Institute Genome Sequencing Center for Infectious Disease"/>
            <person name="Wu L."/>
            <person name="Ma J."/>
        </authorList>
    </citation>
    <scope>NUCLEOTIDE SEQUENCE [LARGE SCALE GENOMIC DNA]</scope>
    <source>
        <strain evidence="14">KCTC 33522</strain>
    </source>
</reference>
<evidence type="ECO:0000256" key="7">
    <source>
        <dbReference type="ARBA" id="ARBA00022777"/>
    </source>
</evidence>
<keyword evidence="7" id="KW-0418">Kinase</keyword>
<feature type="transmembrane region" description="Helical" evidence="11">
    <location>
        <begin position="7"/>
        <end position="27"/>
    </location>
</feature>
<dbReference type="InterPro" id="IPR005467">
    <property type="entry name" value="His_kinase_dom"/>
</dbReference>
<feature type="domain" description="Histidine kinase" evidence="12">
    <location>
        <begin position="137"/>
        <end position="344"/>
    </location>
</feature>
<evidence type="ECO:0000256" key="9">
    <source>
        <dbReference type="ARBA" id="ARBA00023012"/>
    </source>
</evidence>
<dbReference type="SMART" id="SM00387">
    <property type="entry name" value="HATPase_c"/>
    <property type="match status" value="1"/>
</dbReference>